<sequence length="104" mass="12172">MWPEIKRECAVKKCDRSDIPEFVNRVFKRKFDLFLEDVVGKAEKSSKHNGKYIREAGIFGPIKWFNYSVEFQQKGMPHCHILISLETPITSAEQVDEIMEKIPN</sequence>
<accession>A0A1I7U2S0</accession>
<dbReference type="Proteomes" id="UP000095282">
    <property type="component" value="Unplaced"/>
</dbReference>
<evidence type="ECO:0000313" key="2">
    <source>
        <dbReference type="Proteomes" id="UP000095282"/>
    </source>
</evidence>
<dbReference type="Pfam" id="PF14214">
    <property type="entry name" value="Helitron_like_N"/>
    <property type="match status" value="1"/>
</dbReference>
<feature type="domain" description="Helitron helicase-like" evidence="1">
    <location>
        <begin position="2"/>
        <end position="83"/>
    </location>
</feature>
<organism evidence="2 3">
    <name type="scientific">Caenorhabditis tropicalis</name>
    <dbReference type="NCBI Taxonomy" id="1561998"/>
    <lineage>
        <taxon>Eukaryota</taxon>
        <taxon>Metazoa</taxon>
        <taxon>Ecdysozoa</taxon>
        <taxon>Nematoda</taxon>
        <taxon>Chromadorea</taxon>
        <taxon>Rhabditida</taxon>
        <taxon>Rhabditina</taxon>
        <taxon>Rhabditomorpha</taxon>
        <taxon>Rhabditoidea</taxon>
        <taxon>Rhabditidae</taxon>
        <taxon>Peloderinae</taxon>
        <taxon>Caenorhabditis</taxon>
    </lineage>
</organism>
<protein>
    <submittedName>
        <fullName evidence="3">Helitron_like_N domain-containing protein</fullName>
    </submittedName>
</protein>
<evidence type="ECO:0000259" key="1">
    <source>
        <dbReference type="Pfam" id="PF14214"/>
    </source>
</evidence>
<dbReference type="AlphaFoldDB" id="A0A1I7U2S0"/>
<dbReference type="InterPro" id="IPR025476">
    <property type="entry name" value="Helitron_helicase-like"/>
</dbReference>
<dbReference type="eggNOG" id="KOG0987">
    <property type="taxonomic scope" value="Eukaryota"/>
</dbReference>
<evidence type="ECO:0000313" key="3">
    <source>
        <dbReference type="WBParaSite" id="Csp11.Scaffold629.g14264.t1"/>
    </source>
</evidence>
<dbReference type="WBParaSite" id="Csp11.Scaffold629.g14264.t1">
    <property type="protein sequence ID" value="Csp11.Scaffold629.g14264.t1"/>
    <property type="gene ID" value="Csp11.Scaffold629.g14264"/>
</dbReference>
<dbReference type="STRING" id="1561998.A0A1I7U2S0"/>
<keyword evidence="2" id="KW-1185">Reference proteome</keyword>
<name>A0A1I7U2S0_9PELO</name>
<reference evidence="3" key="1">
    <citation type="submission" date="2016-11" db="UniProtKB">
        <authorList>
            <consortium name="WormBaseParasite"/>
        </authorList>
    </citation>
    <scope>IDENTIFICATION</scope>
</reference>
<proteinExistence type="predicted"/>